<reference evidence="1 2" key="2">
    <citation type="submission" date="2019-01" db="EMBL/GenBank/DDBJ databases">
        <title>Motilimonas pumilus sp. nov., isolated from the gut of sea cucumber (Apostichopus japonicus).</title>
        <authorList>
            <person name="Wang F.-Q."/>
            <person name="Ren L.-H."/>
            <person name="Lin Y.-W."/>
            <person name="Sun G.-H."/>
            <person name="Du Z.-J."/>
            <person name="Zhao J.-X."/>
            <person name="Liu X.-J."/>
            <person name="Liu L.-J."/>
        </authorList>
    </citation>
    <scope>NUCLEOTIDE SEQUENCE [LARGE SCALE GENOMIC DNA]</scope>
    <source>
        <strain evidence="1 2">PLHSC7-2</strain>
    </source>
</reference>
<proteinExistence type="predicted"/>
<organism evidence="1 2">
    <name type="scientific">Motilimonas pumila</name>
    <dbReference type="NCBI Taxonomy" id="2303987"/>
    <lineage>
        <taxon>Bacteria</taxon>
        <taxon>Pseudomonadati</taxon>
        <taxon>Pseudomonadota</taxon>
        <taxon>Gammaproteobacteria</taxon>
        <taxon>Alteromonadales</taxon>
        <taxon>Alteromonadales genera incertae sedis</taxon>
        <taxon>Motilimonas</taxon>
    </lineage>
</organism>
<evidence type="ECO:0000313" key="2">
    <source>
        <dbReference type="Proteomes" id="UP000283255"/>
    </source>
</evidence>
<dbReference type="OrthoDB" id="5919030at2"/>
<keyword evidence="2" id="KW-1185">Reference proteome</keyword>
<sequence length="83" mass="9092">MMNSPSHASQRVQIDIPVAVLARLFSQGALCAAEFRCLDAESKQAIWQLCLNACEGCMDDAAVTSSLPEYHQGAQRIKVLQQQ</sequence>
<dbReference type="Proteomes" id="UP000283255">
    <property type="component" value="Unassembled WGS sequence"/>
</dbReference>
<dbReference type="RefSeq" id="WP_119911068.1">
    <property type="nucleotide sequence ID" value="NZ_QZCH01000015.1"/>
</dbReference>
<name>A0A418YDM4_9GAMM</name>
<reference evidence="1 2" key="1">
    <citation type="submission" date="2018-09" db="EMBL/GenBank/DDBJ databases">
        <authorList>
            <person name="Wang F."/>
        </authorList>
    </citation>
    <scope>NUCLEOTIDE SEQUENCE [LARGE SCALE GENOMIC DNA]</scope>
    <source>
        <strain evidence="1 2">PLHSC7-2</strain>
    </source>
</reference>
<dbReference type="AlphaFoldDB" id="A0A418YDM4"/>
<gene>
    <name evidence="1" type="ORF">D1Z90_12300</name>
</gene>
<evidence type="ECO:0000313" key="1">
    <source>
        <dbReference type="EMBL" id="RJG42642.1"/>
    </source>
</evidence>
<comment type="caution">
    <text evidence="1">The sequence shown here is derived from an EMBL/GenBank/DDBJ whole genome shotgun (WGS) entry which is preliminary data.</text>
</comment>
<dbReference type="EMBL" id="QZCH01000015">
    <property type="protein sequence ID" value="RJG42642.1"/>
    <property type="molecule type" value="Genomic_DNA"/>
</dbReference>
<accession>A0A418YDM4</accession>
<protein>
    <submittedName>
        <fullName evidence="1">Uncharacterized protein</fullName>
    </submittedName>
</protein>